<evidence type="ECO:0000256" key="4">
    <source>
        <dbReference type="PIRNR" id="PIRNR036492"/>
    </source>
</evidence>
<dbReference type="InterPro" id="IPR029510">
    <property type="entry name" value="Ald_DH_CS_GLU"/>
</dbReference>
<dbReference type="Gene3D" id="3.40.309.10">
    <property type="entry name" value="Aldehyde Dehydrogenase, Chain A, domain 2"/>
    <property type="match status" value="1"/>
</dbReference>
<dbReference type="SUPFAM" id="SSF53720">
    <property type="entry name" value="ALDH-like"/>
    <property type="match status" value="1"/>
</dbReference>
<dbReference type="InterPro" id="IPR015590">
    <property type="entry name" value="Aldehyde_DH_dom"/>
</dbReference>
<name>A0A0H4I826_9GAMM</name>
<proteinExistence type="inferred from homology"/>
<dbReference type="KEGG" id="mpq:ABA45_16770"/>
<evidence type="ECO:0000313" key="11">
    <source>
        <dbReference type="Proteomes" id="UP000036406"/>
    </source>
</evidence>
<dbReference type="InterPro" id="IPR016163">
    <property type="entry name" value="Ald_DH_C"/>
</dbReference>
<comment type="similarity">
    <text evidence="1 4 7">Belongs to the aldehyde dehydrogenase family.</text>
</comment>
<evidence type="ECO:0000256" key="7">
    <source>
        <dbReference type="RuleBase" id="RU003345"/>
    </source>
</evidence>
<evidence type="ECO:0000256" key="5">
    <source>
        <dbReference type="PIRSR" id="PIRSR036492-1"/>
    </source>
</evidence>
<sequence>MGATLATNAAKSTNSAAADTENPAENSAEQIGYTHAVFQKQQQAFRAQPMPTADERRDNLNRLKQALLSWQDLLIAAIDKDFGCRSKDETLIAEIMPSVQGINYTLKHLDSWMKPSKRHVSMLFRPASNQVHYQPKGVVGVIVPWNYPLYLAIGPLVASLAAGNRTMVKMSEFTPHTSTLMKELVEATFDEEQVAVILGDAKVAADFSERPFNHLLFTGSTSVGRLVMQAAAKNLTPVTLELGGKSPAIVATDVPLKDAAQRIAFGKAFNAGQTCVAPDYVLCPADRVAAFVEEYRKQFSAMYPSLRDNTDYTAIINQRQYQRLQGYLDDARSKGAELVEINPANEILDAASHKLPLTLLLNTTADMRVMQDEIFGPILPVVAYETLDDALLFINNRPRPLALYYFGYNQKEQQKVVTNTHSGGMCINDALMHVAQDDLPFGGIGDSGMGHYHGKEGFLTFSHQRGIFAKQQFNSGKAVYPPHGGVAHKLIYKLFIR</sequence>
<gene>
    <name evidence="10" type="ORF">ABA45_16770</name>
</gene>
<dbReference type="FunFam" id="3.40.605.10:FF:000004">
    <property type="entry name" value="Aldehyde dehydrogenase"/>
    <property type="match status" value="1"/>
</dbReference>
<dbReference type="InterPro" id="IPR012394">
    <property type="entry name" value="Aldehyde_DH_NAD(P)"/>
</dbReference>
<dbReference type="RefSeq" id="WP_048388062.1">
    <property type="nucleotide sequence ID" value="NZ_CP011494.1"/>
</dbReference>
<evidence type="ECO:0000259" key="9">
    <source>
        <dbReference type="Pfam" id="PF00171"/>
    </source>
</evidence>
<dbReference type="PATRIC" id="fig|330734.3.peg.3524"/>
<dbReference type="PANTHER" id="PTHR43570:SF20">
    <property type="entry name" value="ALDEHYDE DEHYDROGENASE ALDX-RELATED"/>
    <property type="match status" value="1"/>
</dbReference>
<feature type="active site" evidence="5">
    <location>
        <position position="275"/>
    </location>
</feature>
<dbReference type="Gene3D" id="3.40.605.10">
    <property type="entry name" value="Aldehyde Dehydrogenase, Chain A, domain 1"/>
    <property type="match status" value="1"/>
</dbReference>
<feature type="domain" description="Aldehyde dehydrogenase" evidence="9">
    <location>
        <begin position="35"/>
        <end position="464"/>
    </location>
</feature>
<keyword evidence="11" id="KW-1185">Reference proteome</keyword>
<keyword evidence="2 4" id="KW-0560">Oxidoreductase</keyword>
<reference evidence="10 11" key="1">
    <citation type="submission" date="2015-05" db="EMBL/GenBank/DDBJ databases">
        <title>Complete genome of Marinobacter psychrophilus strain 20041T isolated from sea-ice of the Canadian Basin.</title>
        <authorList>
            <person name="Song L."/>
            <person name="Ren L."/>
            <person name="Yu Y."/>
            <person name="Wang X."/>
        </authorList>
    </citation>
    <scope>NUCLEOTIDE SEQUENCE [LARGE SCALE GENOMIC DNA]</scope>
    <source>
        <strain evidence="10 11">20041</strain>
    </source>
</reference>
<dbReference type="CDD" id="cd07133">
    <property type="entry name" value="ALDH_CALDH_CalB"/>
    <property type="match status" value="1"/>
</dbReference>
<accession>A0A0H4I826</accession>
<dbReference type="InterPro" id="IPR016160">
    <property type="entry name" value="Ald_DH_CS_CYS"/>
</dbReference>
<dbReference type="AlphaFoldDB" id="A0A0H4I826"/>
<keyword evidence="3" id="KW-0520">NAD</keyword>
<protein>
    <recommendedName>
        <fullName evidence="4">Aldehyde dehydrogenase</fullName>
    </recommendedName>
</protein>
<evidence type="ECO:0000256" key="2">
    <source>
        <dbReference type="ARBA" id="ARBA00023002"/>
    </source>
</evidence>
<dbReference type="PANTHER" id="PTHR43570">
    <property type="entry name" value="ALDEHYDE DEHYDROGENASE"/>
    <property type="match status" value="1"/>
</dbReference>
<dbReference type="PIRSF" id="PIRSF036492">
    <property type="entry name" value="ALDH"/>
    <property type="match status" value="1"/>
</dbReference>
<feature type="active site" evidence="5 6">
    <location>
        <position position="241"/>
    </location>
</feature>
<evidence type="ECO:0000313" key="10">
    <source>
        <dbReference type="EMBL" id="AKO53880.1"/>
    </source>
</evidence>
<dbReference type="EMBL" id="CP011494">
    <property type="protein sequence ID" value="AKO53880.1"/>
    <property type="molecule type" value="Genomic_DNA"/>
</dbReference>
<feature type="region of interest" description="Disordered" evidence="8">
    <location>
        <begin position="1"/>
        <end position="26"/>
    </location>
</feature>
<dbReference type="GO" id="GO:0004029">
    <property type="term" value="F:aldehyde dehydrogenase (NAD+) activity"/>
    <property type="evidence" value="ECO:0007669"/>
    <property type="project" value="TreeGrafter"/>
</dbReference>
<organism evidence="10 11">
    <name type="scientific">Marinobacter psychrophilus</name>
    <dbReference type="NCBI Taxonomy" id="330734"/>
    <lineage>
        <taxon>Bacteria</taxon>
        <taxon>Pseudomonadati</taxon>
        <taxon>Pseudomonadota</taxon>
        <taxon>Gammaproteobacteria</taxon>
        <taxon>Pseudomonadales</taxon>
        <taxon>Marinobacteraceae</taxon>
        <taxon>Marinobacter</taxon>
    </lineage>
</organism>
<dbReference type="Proteomes" id="UP000036406">
    <property type="component" value="Chromosome"/>
</dbReference>
<dbReference type="GO" id="GO:0006081">
    <property type="term" value="P:aldehyde metabolic process"/>
    <property type="evidence" value="ECO:0007669"/>
    <property type="project" value="InterPro"/>
</dbReference>
<evidence type="ECO:0000256" key="3">
    <source>
        <dbReference type="ARBA" id="ARBA00023027"/>
    </source>
</evidence>
<dbReference type="FunFam" id="3.40.309.10:FF:000003">
    <property type="entry name" value="Aldehyde dehydrogenase"/>
    <property type="match status" value="1"/>
</dbReference>
<dbReference type="PROSITE" id="PS00070">
    <property type="entry name" value="ALDEHYDE_DEHYDR_CYS"/>
    <property type="match status" value="1"/>
</dbReference>
<dbReference type="STRING" id="330734.ABA45_16770"/>
<dbReference type="InterPro" id="IPR016161">
    <property type="entry name" value="Ald_DH/histidinol_DH"/>
</dbReference>
<evidence type="ECO:0000256" key="8">
    <source>
        <dbReference type="SAM" id="MobiDB-lite"/>
    </source>
</evidence>
<evidence type="ECO:0000256" key="1">
    <source>
        <dbReference type="ARBA" id="ARBA00009986"/>
    </source>
</evidence>
<feature type="compositionally biased region" description="Low complexity" evidence="8">
    <location>
        <begin position="1"/>
        <end position="20"/>
    </location>
</feature>
<dbReference type="InterPro" id="IPR016162">
    <property type="entry name" value="Ald_DH_N"/>
</dbReference>
<evidence type="ECO:0000256" key="6">
    <source>
        <dbReference type="PROSITE-ProRule" id="PRU10007"/>
    </source>
</evidence>
<dbReference type="PROSITE" id="PS00687">
    <property type="entry name" value="ALDEHYDE_DEHYDR_GLU"/>
    <property type="match status" value="1"/>
</dbReference>
<dbReference type="Pfam" id="PF00171">
    <property type="entry name" value="Aldedh"/>
    <property type="match status" value="1"/>
</dbReference>
<dbReference type="GO" id="GO:0005737">
    <property type="term" value="C:cytoplasm"/>
    <property type="evidence" value="ECO:0007669"/>
    <property type="project" value="TreeGrafter"/>
</dbReference>